<keyword evidence="7" id="KW-1185">Reference proteome</keyword>
<dbReference type="RefSeq" id="WP_090587304.1">
    <property type="nucleotide sequence ID" value="NZ_CP104302.1"/>
</dbReference>
<keyword evidence="3" id="KW-0472">Membrane</keyword>
<evidence type="ECO:0000256" key="1">
    <source>
        <dbReference type="ARBA" id="ARBA00022475"/>
    </source>
</evidence>
<organism evidence="6 7">
    <name type="scientific">Mycolicibacterium brumae</name>
    <dbReference type="NCBI Taxonomy" id="85968"/>
    <lineage>
        <taxon>Bacteria</taxon>
        <taxon>Bacillati</taxon>
        <taxon>Actinomycetota</taxon>
        <taxon>Actinomycetes</taxon>
        <taxon>Mycobacteriales</taxon>
        <taxon>Mycobacteriaceae</taxon>
        <taxon>Mycolicibacterium</taxon>
    </lineage>
</organism>
<proteinExistence type="predicted"/>
<dbReference type="PROSITE" id="PS51257">
    <property type="entry name" value="PROKAR_LIPOPROTEIN"/>
    <property type="match status" value="1"/>
</dbReference>
<evidence type="ECO:0000313" key="7">
    <source>
        <dbReference type="Proteomes" id="UP000230551"/>
    </source>
</evidence>
<keyword evidence="2" id="KW-0732">Signal</keyword>
<evidence type="ECO:0000256" key="3">
    <source>
        <dbReference type="ARBA" id="ARBA00023136"/>
    </source>
</evidence>
<dbReference type="Pfam" id="PF05481">
    <property type="entry name" value="Myco_19_kDa"/>
    <property type="match status" value="1"/>
</dbReference>
<evidence type="ECO:0008006" key="8">
    <source>
        <dbReference type="Google" id="ProtNLM"/>
    </source>
</evidence>
<evidence type="ECO:0000256" key="2">
    <source>
        <dbReference type="ARBA" id="ARBA00022729"/>
    </source>
</evidence>
<keyword evidence="1" id="KW-1003">Cell membrane</keyword>
<reference evidence="6 7" key="1">
    <citation type="journal article" date="2017" name="Infect. Genet. Evol.">
        <title>The new phylogeny of the genus Mycobacterium: The old and the news.</title>
        <authorList>
            <person name="Tortoli E."/>
            <person name="Fedrizzi T."/>
            <person name="Meehan C.J."/>
            <person name="Trovato A."/>
            <person name="Grottola A."/>
            <person name="Giacobazzi E."/>
            <person name="Serpini G.F."/>
            <person name="Tagliazucchi S."/>
            <person name="Fabio A."/>
            <person name="Bettua C."/>
            <person name="Bertorelli R."/>
            <person name="Frascaro F."/>
            <person name="De Sanctis V."/>
            <person name="Pecorari M."/>
            <person name="Jousson O."/>
            <person name="Segata N."/>
            <person name="Cirillo D.M."/>
        </authorList>
    </citation>
    <scope>NUCLEOTIDE SEQUENCE [LARGE SCALE GENOMIC DNA]</scope>
    <source>
        <strain evidence="6 7">CIP1034565</strain>
    </source>
</reference>
<dbReference type="Proteomes" id="UP000230551">
    <property type="component" value="Unassembled WGS sequence"/>
</dbReference>
<dbReference type="OrthoDB" id="4376250at2"/>
<gene>
    <name evidence="6" type="ORF">CQY22_005785</name>
</gene>
<name>A0A2G5PEB4_9MYCO</name>
<comment type="caution">
    <text evidence="6">The sequence shown here is derived from an EMBL/GenBank/DDBJ whole genome shotgun (WGS) entry which is preliminary data.</text>
</comment>
<dbReference type="EMBL" id="PDCN02000005">
    <property type="protein sequence ID" value="PIB76373.1"/>
    <property type="molecule type" value="Genomic_DNA"/>
</dbReference>
<evidence type="ECO:0000256" key="4">
    <source>
        <dbReference type="ARBA" id="ARBA00023139"/>
    </source>
</evidence>
<sequence length="167" mass="16339">MKRALALTIGGMAIVAAGLTGCSSDKSASEEVTSATSKAKDAVTDATDAVKGNPEPGHAKLSIDDKDHELSGTAVCTVAGGNMNIAVGEGSSAVAVVLAEDASTVTSVGLGNIDGVSLAVGPANTGGEAAATKDGQTYEVTGTATGVDVANPTQMVSKQFDLKVTCP</sequence>
<keyword evidence="4" id="KW-0564">Palmitate</keyword>
<keyword evidence="5" id="KW-0449">Lipoprotein</keyword>
<evidence type="ECO:0000256" key="5">
    <source>
        <dbReference type="ARBA" id="ARBA00023288"/>
    </source>
</evidence>
<protein>
    <recommendedName>
        <fullName evidence="8">Lipoprotein LpqH</fullName>
    </recommendedName>
</protein>
<dbReference type="STRING" id="85968.GCA_900073015_01043"/>
<accession>A0A2G5PEB4</accession>
<evidence type="ECO:0000313" key="6">
    <source>
        <dbReference type="EMBL" id="PIB76373.1"/>
    </source>
</evidence>
<dbReference type="AlphaFoldDB" id="A0A2G5PEB4"/>
<dbReference type="GO" id="GO:0016020">
    <property type="term" value="C:membrane"/>
    <property type="evidence" value="ECO:0007669"/>
    <property type="project" value="InterPro"/>
</dbReference>
<dbReference type="InterPro" id="IPR008691">
    <property type="entry name" value="LpqH"/>
</dbReference>